<evidence type="ECO:0000256" key="2">
    <source>
        <dbReference type="ARBA" id="ARBA00010916"/>
    </source>
</evidence>
<evidence type="ECO:0000256" key="4">
    <source>
        <dbReference type="ARBA" id="ARBA00022853"/>
    </source>
</evidence>
<dbReference type="GO" id="GO:0000123">
    <property type="term" value="C:histone acetyltransferase complex"/>
    <property type="evidence" value="ECO:0007669"/>
    <property type="project" value="InterPro"/>
</dbReference>
<organism evidence="11 12">
    <name type="scientific">Brachionus calyciflorus</name>
    <dbReference type="NCBI Taxonomy" id="104777"/>
    <lineage>
        <taxon>Eukaryota</taxon>
        <taxon>Metazoa</taxon>
        <taxon>Spiralia</taxon>
        <taxon>Gnathifera</taxon>
        <taxon>Rotifera</taxon>
        <taxon>Eurotatoria</taxon>
        <taxon>Monogononta</taxon>
        <taxon>Pseudotrocha</taxon>
        <taxon>Ploima</taxon>
        <taxon>Brachionidae</taxon>
        <taxon>Brachionus</taxon>
    </lineage>
</organism>
<comment type="similarity">
    <text evidence="2 9">Belongs to the EAF6 family.</text>
</comment>
<dbReference type="InterPro" id="IPR015418">
    <property type="entry name" value="Eaf6"/>
</dbReference>
<feature type="compositionally biased region" description="Basic and acidic residues" evidence="10">
    <location>
        <begin position="127"/>
        <end position="139"/>
    </location>
</feature>
<accession>A0A813M3E0</accession>
<feature type="region of interest" description="Disordered" evidence="10">
    <location>
        <begin position="93"/>
        <end position="156"/>
    </location>
</feature>
<proteinExistence type="inferred from homology"/>
<keyword evidence="4" id="KW-0156">Chromatin regulator</keyword>
<dbReference type="AlphaFoldDB" id="A0A813M3E0"/>
<evidence type="ECO:0000313" key="12">
    <source>
        <dbReference type="Proteomes" id="UP000663879"/>
    </source>
</evidence>
<evidence type="ECO:0000256" key="3">
    <source>
        <dbReference type="ARBA" id="ARBA00019141"/>
    </source>
</evidence>
<comment type="subcellular location">
    <subcellularLocation>
        <location evidence="1">Nucleus</location>
    </subcellularLocation>
</comment>
<dbReference type="Proteomes" id="UP000663879">
    <property type="component" value="Unassembled WGS sequence"/>
</dbReference>
<dbReference type="OrthoDB" id="440324at2759"/>
<keyword evidence="8" id="KW-0539">Nucleus</keyword>
<sequence length="156" mass="17701">MATKQNSNIIDVKAELTDIVRLKLEKAEILANLERQIYCFEGSYLSDTHLYGNVIKGWDRYLSNQNIKDSSSKQDRRQKKFKEADRLFSKSSVTSSAAVCGIADRRDKENQPNEDAQGDDDNNDLGSMKEEGEGPSDAKKIKKLKEKSDKIIKKKI</sequence>
<keyword evidence="12" id="KW-1185">Reference proteome</keyword>
<keyword evidence="6" id="KW-0175">Coiled coil</keyword>
<evidence type="ECO:0000256" key="6">
    <source>
        <dbReference type="ARBA" id="ARBA00023054"/>
    </source>
</evidence>
<evidence type="ECO:0000256" key="1">
    <source>
        <dbReference type="ARBA" id="ARBA00004123"/>
    </source>
</evidence>
<gene>
    <name evidence="11" type="ORF">OXX778_LOCUS205</name>
</gene>
<evidence type="ECO:0000256" key="8">
    <source>
        <dbReference type="ARBA" id="ARBA00023242"/>
    </source>
</evidence>
<dbReference type="GO" id="GO:0005634">
    <property type="term" value="C:nucleus"/>
    <property type="evidence" value="ECO:0007669"/>
    <property type="project" value="UniProtKB-SubCell"/>
</dbReference>
<comment type="caution">
    <text evidence="11">The sequence shown here is derived from an EMBL/GenBank/DDBJ whole genome shotgun (WGS) entry which is preliminary data.</text>
</comment>
<dbReference type="PANTHER" id="PTHR13476">
    <property type="entry name" value="CHROMATIN MODIFICATION-RELATED PROTEIN MEAF6"/>
    <property type="match status" value="1"/>
</dbReference>
<evidence type="ECO:0000256" key="9">
    <source>
        <dbReference type="RuleBase" id="RU368022"/>
    </source>
</evidence>
<evidence type="ECO:0000256" key="5">
    <source>
        <dbReference type="ARBA" id="ARBA00023015"/>
    </source>
</evidence>
<feature type="compositionally biased region" description="Basic and acidic residues" evidence="10">
    <location>
        <begin position="146"/>
        <end position="156"/>
    </location>
</feature>
<evidence type="ECO:0000256" key="7">
    <source>
        <dbReference type="ARBA" id="ARBA00023163"/>
    </source>
</evidence>
<dbReference type="EMBL" id="CAJNOC010000009">
    <property type="protein sequence ID" value="CAF0704901.1"/>
    <property type="molecule type" value="Genomic_DNA"/>
</dbReference>
<evidence type="ECO:0000256" key="10">
    <source>
        <dbReference type="SAM" id="MobiDB-lite"/>
    </source>
</evidence>
<keyword evidence="7 9" id="KW-0804">Transcription</keyword>
<name>A0A813M3E0_9BILA</name>
<dbReference type="GO" id="GO:0006325">
    <property type="term" value="P:chromatin organization"/>
    <property type="evidence" value="ECO:0007669"/>
    <property type="project" value="UniProtKB-KW"/>
</dbReference>
<keyword evidence="5 9" id="KW-0805">Transcription regulation</keyword>
<dbReference type="Pfam" id="PF09340">
    <property type="entry name" value="NuA4"/>
    <property type="match status" value="1"/>
</dbReference>
<reference evidence="11" key="1">
    <citation type="submission" date="2021-02" db="EMBL/GenBank/DDBJ databases">
        <authorList>
            <person name="Nowell W R."/>
        </authorList>
    </citation>
    <scope>NUCLEOTIDE SEQUENCE</scope>
    <source>
        <strain evidence="11">Ploen Becks lab</strain>
    </source>
</reference>
<evidence type="ECO:0000313" key="11">
    <source>
        <dbReference type="EMBL" id="CAF0704901.1"/>
    </source>
</evidence>
<protein>
    <recommendedName>
        <fullName evidence="3">Chromatin modification-related protein MEAF6</fullName>
    </recommendedName>
</protein>